<dbReference type="InterPro" id="IPR001638">
    <property type="entry name" value="Solute-binding_3/MltF_N"/>
</dbReference>
<dbReference type="InterPro" id="IPR000160">
    <property type="entry name" value="GGDEF_dom"/>
</dbReference>
<dbReference type="GO" id="GO:0005886">
    <property type="term" value="C:plasma membrane"/>
    <property type="evidence" value="ECO:0007669"/>
    <property type="project" value="TreeGrafter"/>
</dbReference>
<dbReference type="NCBIfam" id="TIGR00254">
    <property type="entry name" value="GGDEF"/>
    <property type="match status" value="1"/>
</dbReference>
<keyword evidence="7" id="KW-1185">Reference proteome</keyword>
<evidence type="ECO:0000256" key="3">
    <source>
        <dbReference type="ARBA" id="ARBA00034247"/>
    </source>
</evidence>
<name>A0A291HV17_9GAMM</name>
<dbReference type="SMART" id="SM00267">
    <property type="entry name" value="GGDEF"/>
    <property type="match status" value="1"/>
</dbReference>
<dbReference type="CDD" id="cd13708">
    <property type="entry name" value="PBP2_BvgS_like_1"/>
    <property type="match status" value="1"/>
</dbReference>
<comment type="catalytic activity">
    <reaction evidence="3">
        <text>2 GTP = 3',3'-c-di-GMP + 2 diphosphate</text>
        <dbReference type="Rhea" id="RHEA:24898"/>
        <dbReference type="ChEBI" id="CHEBI:33019"/>
        <dbReference type="ChEBI" id="CHEBI:37565"/>
        <dbReference type="ChEBI" id="CHEBI:58805"/>
        <dbReference type="EC" id="2.7.7.65"/>
    </reaction>
</comment>
<dbReference type="PANTHER" id="PTHR45138">
    <property type="entry name" value="REGULATORY COMPONENTS OF SENSORY TRANSDUCTION SYSTEM"/>
    <property type="match status" value="1"/>
</dbReference>
<dbReference type="FunFam" id="3.30.70.270:FF:000001">
    <property type="entry name" value="Diguanylate cyclase domain protein"/>
    <property type="match status" value="1"/>
</dbReference>
<dbReference type="EMBL" id="CP012621">
    <property type="protein sequence ID" value="ATG76015.1"/>
    <property type="molecule type" value="Genomic_DNA"/>
</dbReference>
<evidence type="ECO:0000256" key="4">
    <source>
        <dbReference type="SAM" id="Phobius"/>
    </source>
</evidence>
<dbReference type="Gene3D" id="3.30.70.270">
    <property type="match status" value="1"/>
</dbReference>
<keyword evidence="4" id="KW-0472">Membrane</keyword>
<keyword evidence="4" id="KW-0812">Transmembrane</keyword>
<accession>A0A291HV17</accession>
<organism evidence="6 7">
    <name type="scientific">Zobellella denitrificans</name>
    <dbReference type="NCBI Taxonomy" id="347534"/>
    <lineage>
        <taxon>Bacteria</taxon>
        <taxon>Pseudomonadati</taxon>
        <taxon>Pseudomonadota</taxon>
        <taxon>Gammaproteobacteria</taxon>
        <taxon>Aeromonadales</taxon>
        <taxon>Aeromonadaceae</taxon>
        <taxon>Zobellella</taxon>
    </lineage>
</organism>
<dbReference type="InterPro" id="IPR029787">
    <property type="entry name" value="Nucleotide_cyclase"/>
</dbReference>
<dbReference type="SUPFAM" id="SSF55073">
    <property type="entry name" value="Nucleotide cyclase"/>
    <property type="match status" value="1"/>
</dbReference>
<dbReference type="CDD" id="cd01949">
    <property type="entry name" value="GGDEF"/>
    <property type="match status" value="1"/>
</dbReference>
<dbReference type="KEGG" id="zdf:AN401_17075"/>
<dbReference type="GO" id="GO:0052621">
    <property type="term" value="F:diguanylate cyclase activity"/>
    <property type="evidence" value="ECO:0007669"/>
    <property type="project" value="UniProtKB-EC"/>
</dbReference>
<dbReference type="Proteomes" id="UP000217763">
    <property type="component" value="Chromosome"/>
</dbReference>
<proteinExistence type="predicted"/>
<evidence type="ECO:0000259" key="5">
    <source>
        <dbReference type="PROSITE" id="PS50887"/>
    </source>
</evidence>
<reference evidence="7" key="1">
    <citation type="submission" date="2015-09" db="EMBL/GenBank/DDBJ databases">
        <authorList>
            <person name="Shao Z."/>
            <person name="Wang L."/>
        </authorList>
    </citation>
    <scope>NUCLEOTIDE SEQUENCE [LARGE SCALE GENOMIC DNA]</scope>
    <source>
        <strain evidence="7">F13-1</strain>
    </source>
</reference>
<dbReference type="SUPFAM" id="SSF53850">
    <property type="entry name" value="Periplasmic binding protein-like II"/>
    <property type="match status" value="1"/>
</dbReference>
<dbReference type="Pfam" id="PF00497">
    <property type="entry name" value="SBP_bac_3"/>
    <property type="match status" value="1"/>
</dbReference>
<sequence>MLCTLSLPAPANEHPAELSASERAYLNAHPSVSLCVDPDWWPFEAIDKHGRHVGIAADLIAMVAANTGLQVRLHPTQTWEESLIASRAGDCLALSFLNQTPEREQWLIFTEPLLEDPNVLITREEHPFISDVSSLTGKTIALPYGTAMAEFFARDFPHIEIIYTDSEREALRLVSERKADMTLRSLIMAAHTIKNEGWFNLKVSGQIPGYDNRLRMGVLKSEQTLRDILDKGIATLTPEARQQIMGRHTAMNMVSQVVTDYTLVYALGGTLTAVLATSLFWMRRLNRLNRQLKVLAQTDPLTGLPNRHALNNIFHKELQLAQRYRRPLAVIMLDLDHFKHINDLQGHLTGDKVLVDFARLLRNNLREADILCRWGGEEFMLVCPETDAGQALELAERLLAATRRHAFPATGRVTVSAGIGTAGPMDCIETLVQRADAALYQAKAEGRDRACLATTEDTGAGPQGHNAPTKSA</sequence>
<dbReference type="GO" id="GO:1902201">
    <property type="term" value="P:negative regulation of bacterial-type flagellum-dependent cell motility"/>
    <property type="evidence" value="ECO:0007669"/>
    <property type="project" value="TreeGrafter"/>
</dbReference>
<feature type="domain" description="GGDEF" evidence="5">
    <location>
        <begin position="326"/>
        <end position="455"/>
    </location>
</feature>
<dbReference type="PROSITE" id="PS50887">
    <property type="entry name" value="GGDEF"/>
    <property type="match status" value="1"/>
</dbReference>
<feature type="transmembrane region" description="Helical" evidence="4">
    <location>
        <begin position="263"/>
        <end position="282"/>
    </location>
</feature>
<dbReference type="Pfam" id="PF00990">
    <property type="entry name" value="GGDEF"/>
    <property type="match status" value="1"/>
</dbReference>
<dbReference type="AlphaFoldDB" id="A0A291HV17"/>
<dbReference type="InterPro" id="IPR043128">
    <property type="entry name" value="Rev_trsase/Diguanyl_cyclase"/>
</dbReference>
<evidence type="ECO:0000256" key="1">
    <source>
        <dbReference type="ARBA" id="ARBA00001946"/>
    </source>
</evidence>
<dbReference type="Gene3D" id="3.40.190.10">
    <property type="entry name" value="Periplasmic binding protein-like II"/>
    <property type="match status" value="2"/>
</dbReference>
<keyword evidence="4" id="KW-1133">Transmembrane helix</keyword>
<evidence type="ECO:0000313" key="6">
    <source>
        <dbReference type="EMBL" id="ATG76015.1"/>
    </source>
</evidence>
<dbReference type="PANTHER" id="PTHR45138:SF9">
    <property type="entry name" value="DIGUANYLATE CYCLASE DGCM-RELATED"/>
    <property type="match status" value="1"/>
</dbReference>
<evidence type="ECO:0000256" key="2">
    <source>
        <dbReference type="ARBA" id="ARBA00012528"/>
    </source>
</evidence>
<evidence type="ECO:0000313" key="7">
    <source>
        <dbReference type="Proteomes" id="UP000217763"/>
    </source>
</evidence>
<dbReference type="SMART" id="SM00062">
    <property type="entry name" value="PBPb"/>
    <property type="match status" value="1"/>
</dbReference>
<dbReference type="GO" id="GO:0043709">
    <property type="term" value="P:cell adhesion involved in single-species biofilm formation"/>
    <property type="evidence" value="ECO:0007669"/>
    <property type="project" value="TreeGrafter"/>
</dbReference>
<protein>
    <recommendedName>
        <fullName evidence="2">diguanylate cyclase</fullName>
        <ecNumber evidence="2">2.7.7.65</ecNumber>
    </recommendedName>
</protein>
<gene>
    <name evidence="6" type="ORF">AN401_17075</name>
</gene>
<dbReference type="InterPro" id="IPR050469">
    <property type="entry name" value="Diguanylate_Cyclase"/>
</dbReference>
<comment type="cofactor">
    <cofactor evidence="1">
        <name>Mg(2+)</name>
        <dbReference type="ChEBI" id="CHEBI:18420"/>
    </cofactor>
</comment>
<dbReference type="EC" id="2.7.7.65" evidence="2"/>